<dbReference type="EMBL" id="CCKQ01005415">
    <property type="protein sequence ID" value="CDW76637.1"/>
    <property type="molecule type" value="Genomic_DNA"/>
</dbReference>
<dbReference type="Proteomes" id="UP000039865">
    <property type="component" value="Unassembled WGS sequence"/>
</dbReference>
<name>A0A078A392_STYLE</name>
<reference evidence="2 3" key="1">
    <citation type="submission" date="2014-06" db="EMBL/GenBank/DDBJ databases">
        <authorList>
            <person name="Swart Estienne"/>
        </authorList>
    </citation>
    <scope>NUCLEOTIDE SEQUENCE [LARGE SCALE GENOMIC DNA]</scope>
    <source>
        <strain evidence="2 3">130c</strain>
    </source>
</reference>
<keyword evidence="1" id="KW-0812">Transmembrane</keyword>
<evidence type="ECO:0000256" key="1">
    <source>
        <dbReference type="SAM" id="Phobius"/>
    </source>
</evidence>
<keyword evidence="3" id="KW-1185">Reference proteome</keyword>
<accession>A0A078A392</accession>
<proteinExistence type="predicted"/>
<keyword evidence="1" id="KW-0472">Membrane</keyword>
<protein>
    <submittedName>
        <fullName evidence="2">Uncharacterized protein</fullName>
    </submittedName>
</protein>
<keyword evidence="1" id="KW-1133">Transmembrane helix</keyword>
<dbReference type="AlphaFoldDB" id="A0A078A392"/>
<evidence type="ECO:0000313" key="2">
    <source>
        <dbReference type="EMBL" id="CDW76637.1"/>
    </source>
</evidence>
<feature type="transmembrane region" description="Helical" evidence="1">
    <location>
        <begin position="66"/>
        <end position="88"/>
    </location>
</feature>
<evidence type="ECO:0000313" key="3">
    <source>
        <dbReference type="Proteomes" id="UP000039865"/>
    </source>
</evidence>
<gene>
    <name evidence="2" type="primary">Contig9708.g10385</name>
    <name evidence="2" type="ORF">STYLEM_5598</name>
</gene>
<dbReference type="OrthoDB" id="10367480at2759"/>
<sequence length="153" mass="19111">MSQRNSYSYYDYIKNYESRFLLKYQSHTHWWSGRGSNFLELLRLKSVRLKSNRNWMWFDIRYGSKFLYIIYMPQLFYLVISYLLVPVWRRTDERYHLRFADGEGDEIDEVEPFVTYQQRKKPVTRRKYSDTVKLIYNGEEEYDYIPEQPIRYR</sequence>
<dbReference type="InParanoid" id="A0A078A392"/>
<organism evidence="2 3">
    <name type="scientific">Stylonychia lemnae</name>
    <name type="common">Ciliate</name>
    <dbReference type="NCBI Taxonomy" id="5949"/>
    <lineage>
        <taxon>Eukaryota</taxon>
        <taxon>Sar</taxon>
        <taxon>Alveolata</taxon>
        <taxon>Ciliophora</taxon>
        <taxon>Intramacronucleata</taxon>
        <taxon>Spirotrichea</taxon>
        <taxon>Stichotrichia</taxon>
        <taxon>Sporadotrichida</taxon>
        <taxon>Oxytrichidae</taxon>
        <taxon>Stylonychinae</taxon>
        <taxon>Stylonychia</taxon>
    </lineage>
</organism>